<sequence length="120" mass="14019">MEIRHIYLRRHTSHSIPVSAPLPSFDDLKQPWTSSSIAWPRLAALRRWLTQEHPHHPDKLESRQAVGSDGRDKCLRTLGQDGENTIAKDPGHTPHKYGREPRTPRFLECMWVSKRPGRRW</sequence>
<name>A0A4Y7S0U2_COPMI</name>
<reference evidence="2 3" key="1">
    <citation type="journal article" date="2019" name="Nat. Ecol. Evol.">
        <title>Megaphylogeny resolves global patterns of mushroom evolution.</title>
        <authorList>
            <person name="Varga T."/>
            <person name="Krizsan K."/>
            <person name="Foldi C."/>
            <person name="Dima B."/>
            <person name="Sanchez-Garcia M."/>
            <person name="Sanchez-Ramirez S."/>
            <person name="Szollosi G.J."/>
            <person name="Szarkandi J.G."/>
            <person name="Papp V."/>
            <person name="Albert L."/>
            <person name="Andreopoulos W."/>
            <person name="Angelini C."/>
            <person name="Antonin V."/>
            <person name="Barry K.W."/>
            <person name="Bougher N.L."/>
            <person name="Buchanan P."/>
            <person name="Buyck B."/>
            <person name="Bense V."/>
            <person name="Catcheside P."/>
            <person name="Chovatia M."/>
            <person name="Cooper J."/>
            <person name="Damon W."/>
            <person name="Desjardin D."/>
            <person name="Finy P."/>
            <person name="Geml J."/>
            <person name="Haridas S."/>
            <person name="Hughes K."/>
            <person name="Justo A."/>
            <person name="Karasinski D."/>
            <person name="Kautmanova I."/>
            <person name="Kiss B."/>
            <person name="Kocsube S."/>
            <person name="Kotiranta H."/>
            <person name="LaButti K.M."/>
            <person name="Lechner B.E."/>
            <person name="Liimatainen K."/>
            <person name="Lipzen A."/>
            <person name="Lukacs Z."/>
            <person name="Mihaltcheva S."/>
            <person name="Morgado L.N."/>
            <person name="Niskanen T."/>
            <person name="Noordeloos M.E."/>
            <person name="Ohm R.A."/>
            <person name="Ortiz-Santana B."/>
            <person name="Ovrebo C."/>
            <person name="Racz N."/>
            <person name="Riley R."/>
            <person name="Savchenko A."/>
            <person name="Shiryaev A."/>
            <person name="Soop K."/>
            <person name="Spirin V."/>
            <person name="Szebenyi C."/>
            <person name="Tomsovsky M."/>
            <person name="Tulloss R.E."/>
            <person name="Uehling J."/>
            <person name="Grigoriev I.V."/>
            <person name="Vagvolgyi C."/>
            <person name="Papp T."/>
            <person name="Martin F.M."/>
            <person name="Miettinen O."/>
            <person name="Hibbett D.S."/>
            <person name="Nagy L.G."/>
        </authorList>
    </citation>
    <scope>NUCLEOTIDE SEQUENCE [LARGE SCALE GENOMIC DNA]</scope>
    <source>
        <strain evidence="2 3">FP101781</strain>
    </source>
</reference>
<dbReference type="EMBL" id="QPFP01000387">
    <property type="protein sequence ID" value="TEB14541.1"/>
    <property type="molecule type" value="Genomic_DNA"/>
</dbReference>
<dbReference type="AlphaFoldDB" id="A0A4Y7S0U2"/>
<evidence type="ECO:0000256" key="1">
    <source>
        <dbReference type="SAM" id="MobiDB-lite"/>
    </source>
</evidence>
<accession>A0A4Y7S0U2</accession>
<protein>
    <submittedName>
        <fullName evidence="2">Uncharacterized protein</fullName>
    </submittedName>
</protein>
<feature type="compositionally biased region" description="Basic and acidic residues" evidence="1">
    <location>
        <begin position="89"/>
        <end position="101"/>
    </location>
</feature>
<feature type="region of interest" description="Disordered" evidence="1">
    <location>
        <begin position="54"/>
        <end position="101"/>
    </location>
</feature>
<comment type="caution">
    <text evidence="2">The sequence shown here is derived from an EMBL/GenBank/DDBJ whole genome shotgun (WGS) entry which is preliminary data.</text>
</comment>
<evidence type="ECO:0000313" key="3">
    <source>
        <dbReference type="Proteomes" id="UP000298030"/>
    </source>
</evidence>
<dbReference type="Proteomes" id="UP000298030">
    <property type="component" value="Unassembled WGS sequence"/>
</dbReference>
<organism evidence="2 3">
    <name type="scientific">Coprinellus micaceus</name>
    <name type="common">Glistening ink-cap mushroom</name>
    <name type="synonym">Coprinus micaceus</name>
    <dbReference type="NCBI Taxonomy" id="71717"/>
    <lineage>
        <taxon>Eukaryota</taxon>
        <taxon>Fungi</taxon>
        <taxon>Dikarya</taxon>
        <taxon>Basidiomycota</taxon>
        <taxon>Agaricomycotina</taxon>
        <taxon>Agaricomycetes</taxon>
        <taxon>Agaricomycetidae</taxon>
        <taxon>Agaricales</taxon>
        <taxon>Agaricineae</taxon>
        <taxon>Psathyrellaceae</taxon>
        <taxon>Coprinellus</taxon>
    </lineage>
</organism>
<evidence type="ECO:0000313" key="2">
    <source>
        <dbReference type="EMBL" id="TEB14541.1"/>
    </source>
</evidence>
<gene>
    <name evidence="2" type="ORF">FA13DRAFT_872055</name>
</gene>
<keyword evidence="3" id="KW-1185">Reference proteome</keyword>
<proteinExistence type="predicted"/>